<dbReference type="InterPro" id="IPR029052">
    <property type="entry name" value="Metallo-depent_PP-like"/>
</dbReference>
<proteinExistence type="predicted"/>
<keyword evidence="3" id="KW-1185">Reference proteome</keyword>
<dbReference type="Proteomes" id="UP000186720">
    <property type="component" value="Unassembled WGS sequence"/>
</dbReference>
<evidence type="ECO:0000313" key="3">
    <source>
        <dbReference type="Proteomes" id="UP000186720"/>
    </source>
</evidence>
<gene>
    <name evidence="2" type="ORF">RG47T_4718</name>
</gene>
<organism evidence="2 3">
    <name type="scientific">Mucilaginibacter polytrichastri</name>
    <dbReference type="NCBI Taxonomy" id="1302689"/>
    <lineage>
        <taxon>Bacteria</taxon>
        <taxon>Pseudomonadati</taxon>
        <taxon>Bacteroidota</taxon>
        <taxon>Sphingobacteriia</taxon>
        <taxon>Sphingobacteriales</taxon>
        <taxon>Sphingobacteriaceae</taxon>
        <taxon>Mucilaginibacter</taxon>
    </lineage>
</organism>
<name>A0A1Q6A5E7_9SPHI</name>
<accession>A0A1Q6A5E7</accession>
<comment type="caution">
    <text evidence="2">The sequence shown here is derived from an EMBL/GenBank/DDBJ whole genome shotgun (WGS) entry which is preliminary data.</text>
</comment>
<dbReference type="EMBL" id="MPPL01000001">
    <property type="protein sequence ID" value="OKS89235.1"/>
    <property type="molecule type" value="Genomic_DNA"/>
</dbReference>
<dbReference type="Gene3D" id="3.60.21.10">
    <property type="match status" value="1"/>
</dbReference>
<reference evidence="2 3" key="1">
    <citation type="submission" date="2016-11" db="EMBL/GenBank/DDBJ databases">
        <title>Whole Genome Sequencing of Mucilaginibacter polytrichastri RG4-7(T) isolated from the moss sample.</title>
        <authorList>
            <person name="Li Y."/>
        </authorList>
    </citation>
    <scope>NUCLEOTIDE SEQUENCE [LARGE SCALE GENOMIC DNA]</scope>
    <source>
        <strain evidence="2 3">RG4-7</strain>
    </source>
</reference>
<dbReference type="AlphaFoldDB" id="A0A1Q6A5E7"/>
<evidence type="ECO:0000259" key="1">
    <source>
        <dbReference type="Pfam" id="PF00149"/>
    </source>
</evidence>
<dbReference type="STRING" id="1302689.RG47T_4718"/>
<dbReference type="SUPFAM" id="SSF56300">
    <property type="entry name" value="Metallo-dependent phosphatases"/>
    <property type="match status" value="1"/>
</dbReference>
<dbReference type="Pfam" id="PF00149">
    <property type="entry name" value="Metallophos"/>
    <property type="match status" value="1"/>
</dbReference>
<sequence length="493" mass="56423">MNDSYSILHISDLHRSLHDPISNDELLSSLILDRERYIKESPKIPIPEAIIVSGDFIQGVSLGSANYQASLKNQYNTALEFLNELTNRFLDGDKSKVVIVPGNHDIDWNTAFSAMKRLEKSEIPKDFSQQLLNEHSLFRWDWKEQVAYKIVDTELYEKRLDEYWNFFEQFYAGVSGLLSVKPKSDANLYKLFDGKIAIAAYNSCYGNDCFAFHGMIRKEVIARSYLELKDIGSFDLLMAVWHHNIEGPPYRSDYMDIDVVKSMIGRNFRLGVYGHQHKAQVAPYQVWLPDQERMAVVSAGSLCAGRYDLPTGVPRQYNILEISKDLKSVRVHVREMRISNLFSPGRFHELGGNSYTDLNWENSKNVLGKNVNVEGAKIRELTESAEFLLMNGSPKETIKILLKLNLSQEGYQRQLFLKAAQSASDWPSILSVIDPPLNIFELILKVESFNNIHNYSEAKKMLDTFGDKLGLPKATEDELRKRIEIQIQITNHG</sequence>
<dbReference type="RefSeq" id="WP_074492096.1">
    <property type="nucleotide sequence ID" value="NZ_FPAM01000007.1"/>
</dbReference>
<protein>
    <recommendedName>
        <fullName evidence="1">Calcineurin-like phosphoesterase domain-containing protein</fullName>
    </recommendedName>
</protein>
<dbReference type="InterPro" id="IPR004843">
    <property type="entry name" value="Calcineurin-like_PHP"/>
</dbReference>
<feature type="domain" description="Calcineurin-like phosphoesterase" evidence="1">
    <location>
        <begin position="6"/>
        <end position="278"/>
    </location>
</feature>
<evidence type="ECO:0000313" key="2">
    <source>
        <dbReference type="EMBL" id="OKS89235.1"/>
    </source>
</evidence>
<dbReference type="GO" id="GO:0016787">
    <property type="term" value="F:hydrolase activity"/>
    <property type="evidence" value="ECO:0007669"/>
    <property type="project" value="InterPro"/>
</dbReference>
<dbReference type="OrthoDB" id="1091411at2"/>